<sequence>MNELDVDSEYDHYFQDCILSGYKEAVADKNAPIHLHLSHFNFDDDNAEDLVQIWTLNTSRARSLTDEWWGLHKYVPIRSQDASFADCHGPGPVALPARKDPGSSTLDDEEGVRSSTSCIEFDLSSCHSLERLKLSIENVIMLPNALVGLKKLKHLEIRCKYEALDLSHFEHIDSIDIRNVVHLLPLSITNYKTLKCIAIHTTYDGLDLSMFENLNSIAISNEVNVLPIPLVIHNKITHIGFNDFDFNCVDNKAIHAWYLLNGADPVQCAYYIPVLPSIEDIEINDVTCFSTWLRSLFSTMLTLDHRVKCRL</sequence>
<keyword evidence="2" id="KW-1185">Reference proteome</keyword>
<dbReference type="Proteomes" id="UP000828390">
    <property type="component" value="Unassembled WGS sequence"/>
</dbReference>
<dbReference type="AlphaFoldDB" id="A0A9D4HHC0"/>
<protein>
    <submittedName>
        <fullName evidence="1">Uncharacterized protein</fullName>
    </submittedName>
</protein>
<gene>
    <name evidence="1" type="ORF">DPMN_060194</name>
</gene>
<name>A0A9D4HHC0_DREPO</name>
<dbReference type="InterPro" id="IPR032675">
    <property type="entry name" value="LRR_dom_sf"/>
</dbReference>
<evidence type="ECO:0000313" key="2">
    <source>
        <dbReference type="Proteomes" id="UP000828390"/>
    </source>
</evidence>
<organism evidence="1 2">
    <name type="scientific">Dreissena polymorpha</name>
    <name type="common">Zebra mussel</name>
    <name type="synonym">Mytilus polymorpha</name>
    <dbReference type="NCBI Taxonomy" id="45954"/>
    <lineage>
        <taxon>Eukaryota</taxon>
        <taxon>Metazoa</taxon>
        <taxon>Spiralia</taxon>
        <taxon>Lophotrochozoa</taxon>
        <taxon>Mollusca</taxon>
        <taxon>Bivalvia</taxon>
        <taxon>Autobranchia</taxon>
        <taxon>Heteroconchia</taxon>
        <taxon>Euheterodonta</taxon>
        <taxon>Imparidentia</taxon>
        <taxon>Neoheterodontei</taxon>
        <taxon>Myida</taxon>
        <taxon>Dreissenoidea</taxon>
        <taxon>Dreissenidae</taxon>
        <taxon>Dreissena</taxon>
    </lineage>
</organism>
<reference evidence="1" key="1">
    <citation type="journal article" date="2019" name="bioRxiv">
        <title>The Genome of the Zebra Mussel, Dreissena polymorpha: A Resource for Invasive Species Research.</title>
        <authorList>
            <person name="McCartney M.A."/>
            <person name="Auch B."/>
            <person name="Kono T."/>
            <person name="Mallez S."/>
            <person name="Zhang Y."/>
            <person name="Obille A."/>
            <person name="Becker A."/>
            <person name="Abrahante J.E."/>
            <person name="Garbe J."/>
            <person name="Badalamenti J.P."/>
            <person name="Herman A."/>
            <person name="Mangelson H."/>
            <person name="Liachko I."/>
            <person name="Sullivan S."/>
            <person name="Sone E.D."/>
            <person name="Koren S."/>
            <person name="Silverstein K.A.T."/>
            <person name="Beckman K.B."/>
            <person name="Gohl D.M."/>
        </authorList>
    </citation>
    <scope>NUCLEOTIDE SEQUENCE</scope>
    <source>
        <strain evidence="1">Duluth1</strain>
        <tissue evidence="1">Whole animal</tissue>
    </source>
</reference>
<accession>A0A9D4HHC0</accession>
<dbReference type="EMBL" id="JAIWYP010000013">
    <property type="protein sequence ID" value="KAH3717408.1"/>
    <property type="molecule type" value="Genomic_DNA"/>
</dbReference>
<dbReference type="SUPFAM" id="SSF52047">
    <property type="entry name" value="RNI-like"/>
    <property type="match status" value="1"/>
</dbReference>
<comment type="caution">
    <text evidence="1">The sequence shown here is derived from an EMBL/GenBank/DDBJ whole genome shotgun (WGS) entry which is preliminary data.</text>
</comment>
<reference evidence="1" key="2">
    <citation type="submission" date="2020-11" db="EMBL/GenBank/DDBJ databases">
        <authorList>
            <person name="McCartney M.A."/>
            <person name="Auch B."/>
            <person name="Kono T."/>
            <person name="Mallez S."/>
            <person name="Becker A."/>
            <person name="Gohl D.M."/>
            <person name="Silverstein K.A.T."/>
            <person name="Koren S."/>
            <person name="Bechman K.B."/>
            <person name="Herman A."/>
            <person name="Abrahante J.E."/>
            <person name="Garbe J."/>
        </authorList>
    </citation>
    <scope>NUCLEOTIDE SEQUENCE</scope>
    <source>
        <strain evidence="1">Duluth1</strain>
        <tissue evidence="1">Whole animal</tissue>
    </source>
</reference>
<dbReference type="Gene3D" id="3.80.10.10">
    <property type="entry name" value="Ribonuclease Inhibitor"/>
    <property type="match status" value="1"/>
</dbReference>
<proteinExistence type="predicted"/>
<evidence type="ECO:0000313" key="1">
    <source>
        <dbReference type="EMBL" id="KAH3717408.1"/>
    </source>
</evidence>